<keyword evidence="2" id="KW-1185">Reference proteome</keyword>
<proteinExistence type="predicted"/>
<protein>
    <recommendedName>
        <fullName evidence="3">GLPGLI family protein</fullName>
    </recommendedName>
</protein>
<dbReference type="Proteomes" id="UP000051643">
    <property type="component" value="Unassembled WGS sequence"/>
</dbReference>
<dbReference type="RefSeq" id="WP_057481314.1">
    <property type="nucleotide sequence ID" value="NZ_BMWR01000014.1"/>
</dbReference>
<dbReference type="EMBL" id="LKTP01000009">
    <property type="protein sequence ID" value="KRG29440.1"/>
    <property type="molecule type" value="Genomic_DNA"/>
</dbReference>
<dbReference type="InterPro" id="IPR005901">
    <property type="entry name" value="GLPGLI"/>
</dbReference>
<dbReference type="AlphaFoldDB" id="A0A0Q9Z8Y9"/>
<organism evidence="1 2">
    <name type="scientific">Salegentibacter mishustinae</name>
    <dbReference type="NCBI Taxonomy" id="270918"/>
    <lineage>
        <taxon>Bacteria</taxon>
        <taxon>Pseudomonadati</taxon>
        <taxon>Bacteroidota</taxon>
        <taxon>Flavobacteriia</taxon>
        <taxon>Flavobacteriales</taxon>
        <taxon>Flavobacteriaceae</taxon>
        <taxon>Salegentibacter</taxon>
    </lineage>
</organism>
<evidence type="ECO:0000313" key="2">
    <source>
        <dbReference type="Proteomes" id="UP000051643"/>
    </source>
</evidence>
<name>A0A0Q9Z8Y9_9FLAO</name>
<dbReference type="OrthoDB" id="1440774at2"/>
<dbReference type="STRING" id="270918.APR42_16320"/>
<evidence type="ECO:0000313" key="1">
    <source>
        <dbReference type="EMBL" id="KRG29440.1"/>
    </source>
</evidence>
<accession>A0A0Q9Z8Y9</accession>
<sequence>MKKIYALFLFFPAVLFSQHNNNNLRIIYELTFQIDSLNPASKASEYMFLEIDEGISVFKSQTVHLKDSILDSKSPQGIFGISKSKFNYKIFKDLKNEELISLYDFTSYKYKIKTRLPGLTWQIENEKKVIIGYETTLARTRFKGRDYEAWFTPNIPIAEGPYKFYGLPGLILEIQDSKNHYHFKALGIQKIRNSVIILDKDYTQIIEADLKVFLRKIKEKPSLILNNPGINIPKEGMDKYDRNQRARLQYENNPIELE</sequence>
<gene>
    <name evidence="1" type="ORF">APR42_16320</name>
</gene>
<dbReference type="Pfam" id="PF09697">
    <property type="entry name" value="Porph_ging"/>
    <property type="match status" value="1"/>
</dbReference>
<reference evidence="1" key="1">
    <citation type="submission" date="2015-10" db="EMBL/GenBank/DDBJ databases">
        <title>Draft genome sequence of Salegentibacter mishustinae KCTC 12263.</title>
        <authorList>
            <person name="Lin W."/>
            <person name="Zheng Q."/>
        </authorList>
    </citation>
    <scope>NUCLEOTIDE SEQUENCE [LARGE SCALE GENOMIC DNA]</scope>
    <source>
        <strain evidence="1">KCTC 12263</strain>
    </source>
</reference>
<dbReference type="NCBIfam" id="TIGR01200">
    <property type="entry name" value="GLPGLI"/>
    <property type="match status" value="1"/>
</dbReference>
<comment type="caution">
    <text evidence="1">The sequence shown here is derived from an EMBL/GenBank/DDBJ whole genome shotgun (WGS) entry which is preliminary data.</text>
</comment>
<evidence type="ECO:0008006" key="3">
    <source>
        <dbReference type="Google" id="ProtNLM"/>
    </source>
</evidence>